<feature type="domain" description="Outer membrane protein beta-barrel" evidence="3">
    <location>
        <begin position="8"/>
        <end position="208"/>
    </location>
</feature>
<sequence length="257" mass="28509">MKKKISIALLLLSLIGLAAFAQEKNQEEINYKYQPKDWGVSFNVSGLIDNISLQSMEDINGNPAIRVRKFIDDRWAISAGFGLNSFNIENSRVDSVGAAENQFDSTYKRTDFFFAPGIEYHFKGTNRLDPYAGLGVTIGTVGSEDIEVNDQMIDTTGTASFQRTYNNPGGFTFGANLTIGFNYFIAKRLSLGAEYQWGFIASRTGGDYEVVTINDPISGATTTSRTTGSDRVTNNGFRMRSTMGVTLSYFFNLEREK</sequence>
<comment type="caution">
    <text evidence="4">The sequence shown here is derived from an EMBL/GenBank/DDBJ whole genome shotgun (WGS) entry which is preliminary data.</text>
</comment>
<dbReference type="Pfam" id="PF13505">
    <property type="entry name" value="OMP_b-brl"/>
    <property type="match status" value="1"/>
</dbReference>
<dbReference type="InterPro" id="IPR027385">
    <property type="entry name" value="Beta-barrel_OMP"/>
</dbReference>
<keyword evidence="5" id="KW-1185">Reference proteome</keyword>
<reference evidence="4 5" key="1">
    <citation type="submission" date="2019-09" db="EMBL/GenBank/DDBJ databases">
        <title>Genomes of Cryomorphaceae.</title>
        <authorList>
            <person name="Bowman J.P."/>
        </authorList>
    </citation>
    <scope>NUCLEOTIDE SEQUENCE [LARGE SCALE GENOMIC DNA]</scope>
    <source>
        <strain evidence="4 5">KCTC 52047</strain>
    </source>
</reference>
<dbReference type="Proteomes" id="UP000435357">
    <property type="component" value="Unassembled WGS sequence"/>
</dbReference>
<organism evidence="4 5">
    <name type="scientific">Salibacter halophilus</name>
    <dbReference type="NCBI Taxonomy" id="1803916"/>
    <lineage>
        <taxon>Bacteria</taxon>
        <taxon>Pseudomonadati</taxon>
        <taxon>Bacteroidota</taxon>
        <taxon>Flavobacteriia</taxon>
        <taxon>Flavobacteriales</taxon>
        <taxon>Salibacteraceae</taxon>
        <taxon>Salibacter</taxon>
    </lineage>
</organism>
<evidence type="ECO:0000313" key="4">
    <source>
        <dbReference type="EMBL" id="KAB1061805.1"/>
    </source>
</evidence>
<dbReference type="EMBL" id="WACR01000014">
    <property type="protein sequence ID" value="KAB1061805.1"/>
    <property type="molecule type" value="Genomic_DNA"/>
</dbReference>
<proteinExistence type="predicted"/>
<evidence type="ECO:0000256" key="1">
    <source>
        <dbReference type="ARBA" id="ARBA00022729"/>
    </source>
</evidence>
<name>A0A6N6M0W5_9FLAO</name>
<evidence type="ECO:0000256" key="2">
    <source>
        <dbReference type="SAM" id="SignalP"/>
    </source>
</evidence>
<dbReference type="RefSeq" id="WP_151170123.1">
    <property type="nucleotide sequence ID" value="NZ_WACR01000014.1"/>
</dbReference>
<dbReference type="OrthoDB" id="945117at2"/>
<evidence type="ECO:0000313" key="5">
    <source>
        <dbReference type="Proteomes" id="UP000435357"/>
    </source>
</evidence>
<dbReference type="Gene3D" id="2.40.160.20">
    <property type="match status" value="1"/>
</dbReference>
<dbReference type="AlphaFoldDB" id="A0A6N6M0W5"/>
<protein>
    <submittedName>
        <fullName evidence="4">PorT family protein</fullName>
    </submittedName>
</protein>
<dbReference type="InterPro" id="IPR011250">
    <property type="entry name" value="OMP/PagP_B-barrel"/>
</dbReference>
<evidence type="ECO:0000259" key="3">
    <source>
        <dbReference type="Pfam" id="PF13505"/>
    </source>
</evidence>
<keyword evidence="1 2" id="KW-0732">Signal</keyword>
<accession>A0A6N6M0W5</accession>
<feature type="signal peptide" evidence="2">
    <location>
        <begin position="1"/>
        <end position="21"/>
    </location>
</feature>
<feature type="chain" id="PRO_5027040204" evidence="2">
    <location>
        <begin position="22"/>
        <end position="257"/>
    </location>
</feature>
<dbReference type="SUPFAM" id="SSF56925">
    <property type="entry name" value="OMPA-like"/>
    <property type="match status" value="1"/>
</dbReference>
<gene>
    <name evidence="4" type="ORF">F3059_13355</name>
</gene>